<comment type="similarity">
    <text evidence="5">Belongs to the RimM family.</text>
</comment>
<gene>
    <name evidence="5" type="primary">rimM</name>
    <name evidence="8" type="ORF">CXP39_02480</name>
</gene>
<dbReference type="HAMAP" id="MF_00014">
    <property type="entry name" value="Ribosome_mat_RimM"/>
    <property type="match status" value="1"/>
</dbReference>
<dbReference type="InterPro" id="IPR056792">
    <property type="entry name" value="PRC_RimM"/>
</dbReference>
<evidence type="ECO:0000313" key="9">
    <source>
        <dbReference type="Proteomes" id="UP000233419"/>
    </source>
</evidence>
<evidence type="ECO:0000256" key="3">
    <source>
        <dbReference type="ARBA" id="ARBA00022552"/>
    </source>
</evidence>
<proteinExistence type="inferred from homology"/>
<dbReference type="KEGG" id="msyr:CXP39_02480"/>
<evidence type="ECO:0000256" key="1">
    <source>
        <dbReference type="ARBA" id="ARBA00022490"/>
    </source>
</evidence>
<feature type="domain" description="Ribosome maturation factor RimM PRC barrel" evidence="7">
    <location>
        <begin position="110"/>
        <end position="162"/>
    </location>
</feature>
<feature type="domain" description="RimM N-terminal" evidence="6">
    <location>
        <begin position="10"/>
        <end position="90"/>
    </location>
</feature>
<dbReference type="InterPro" id="IPR009000">
    <property type="entry name" value="Transl_B-barrel_sf"/>
</dbReference>
<evidence type="ECO:0000256" key="2">
    <source>
        <dbReference type="ARBA" id="ARBA00022517"/>
    </source>
</evidence>
<dbReference type="SUPFAM" id="SSF50447">
    <property type="entry name" value="Translation proteins"/>
    <property type="match status" value="1"/>
</dbReference>
<organism evidence="8 9">
    <name type="scientific">Mesoplasma syrphidae</name>
    <dbReference type="NCBI Taxonomy" id="225999"/>
    <lineage>
        <taxon>Bacteria</taxon>
        <taxon>Bacillati</taxon>
        <taxon>Mycoplasmatota</taxon>
        <taxon>Mollicutes</taxon>
        <taxon>Entomoplasmatales</taxon>
        <taxon>Entomoplasmataceae</taxon>
        <taxon>Mesoplasma</taxon>
    </lineage>
</organism>
<dbReference type="Gene3D" id="2.30.30.240">
    <property type="entry name" value="PRC-barrel domain"/>
    <property type="match status" value="1"/>
</dbReference>
<dbReference type="InterPro" id="IPR036976">
    <property type="entry name" value="RimM_N_sf"/>
</dbReference>
<comment type="subunit">
    <text evidence="5">Binds ribosomal protein uS19.</text>
</comment>
<keyword evidence="9" id="KW-1185">Reference proteome</keyword>
<dbReference type="PANTHER" id="PTHR33692">
    <property type="entry name" value="RIBOSOME MATURATION FACTOR RIMM"/>
    <property type="match status" value="1"/>
</dbReference>
<dbReference type="InterPro" id="IPR011961">
    <property type="entry name" value="RimM"/>
</dbReference>
<reference evidence="8 9" key="1">
    <citation type="submission" date="2017-12" db="EMBL/GenBank/DDBJ databases">
        <title>Mesoplasma syrphidae YJS, Complete Genome.</title>
        <authorList>
            <person name="Knight T.F."/>
            <person name="Citino T."/>
            <person name="Rubinstein R."/>
            <person name="Neuschaefer Z."/>
        </authorList>
    </citation>
    <scope>NUCLEOTIDE SEQUENCE [LARGE SCALE GENOMIC DNA]</scope>
    <source>
        <strain evidence="8 9">YJS</strain>
    </source>
</reference>
<evidence type="ECO:0000259" key="7">
    <source>
        <dbReference type="Pfam" id="PF24986"/>
    </source>
</evidence>
<evidence type="ECO:0000256" key="4">
    <source>
        <dbReference type="ARBA" id="ARBA00023186"/>
    </source>
</evidence>
<dbReference type="InterPro" id="IPR011033">
    <property type="entry name" value="PRC_barrel-like_sf"/>
</dbReference>
<name>A0A2K9C9F0_9MOLU</name>
<accession>A0A2K9C9F0</accession>
<evidence type="ECO:0000256" key="5">
    <source>
        <dbReference type="HAMAP-Rule" id="MF_00014"/>
    </source>
</evidence>
<dbReference type="GO" id="GO:0005737">
    <property type="term" value="C:cytoplasm"/>
    <property type="evidence" value="ECO:0007669"/>
    <property type="project" value="UniProtKB-SubCell"/>
</dbReference>
<comment type="function">
    <text evidence="5">An accessory protein needed during the final step in the assembly of 30S ribosomal subunit, possibly for assembly of the head region. Essential for efficient processing of 16S rRNA. May be needed both before and after RbfA during the maturation of 16S rRNA. It has affinity for free ribosomal 30S subunits but not for 70S ribosomes.</text>
</comment>
<protein>
    <recommendedName>
        <fullName evidence="5">Ribosome maturation factor RimM</fullName>
    </recommendedName>
</protein>
<dbReference type="GO" id="GO:0006364">
    <property type="term" value="P:rRNA processing"/>
    <property type="evidence" value="ECO:0007669"/>
    <property type="project" value="UniProtKB-UniRule"/>
</dbReference>
<dbReference type="RefSeq" id="WP_036256202.1">
    <property type="nucleotide sequence ID" value="NZ_CP025257.1"/>
</dbReference>
<dbReference type="AlphaFoldDB" id="A0A2K9C9F0"/>
<dbReference type="EMBL" id="CP025257">
    <property type="protein sequence ID" value="AUF83655.1"/>
    <property type="molecule type" value="Genomic_DNA"/>
</dbReference>
<dbReference type="OrthoDB" id="9810331at2"/>
<dbReference type="GO" id="GO:0043022">
    <property type="term" value="F:ribosome binding"/>
    <property type="evidence" value="ECO:0007669"/>
    <property type="project" value="InterPro"/>
</dbReference>
<dbReference type="Pfam" id="PF01782">
    <property type="entry name" value="RimM"/>
    <property type="match status" value="1"/>
</dbReference>
<evidence type="ECO:0000313" key="8">
    <source>
        <dbReference type="EMBL" id="AUF83655.1"/>
    </source>
</evidence>
<dbReference type="GO" id="GO:0042274">
    <property type="term" value="P:ribosomal small subunit biogenesis"/>
    <property type="evidence" value="ECO:0007669"/>
    <property type="project" value="UniProtKB-UniRule"/>
</dbReference>
<sequence>MNLEKDLLSIGTIVNTFGTKGFVKVVLNKEIEVINELSTIKLLFVKNISKSLQPLQIEKVEFKNEILLLKFVDLNEINHVIKFKGLQIYSLTSDRVFKYKPMMTSYKVIYNEEIGKILEAFNNGAHDVIKISLNSQKAFWVPLVDVYFKKIDHEKQVIVLKNLEELK</sequence>
<dbReference type="SUPFAM" id="SSF50346">
    <property type="entry name" value="PRC-barrel domain"/>
    <property type="match status" value="1"/>
</dbReference>
<keyword evidence="2 5" id="KW-0690">Ribosome biogenesis</keyword>
<comment type="domain">
    <text evidence="5">The PRC barrel domain binds ribosomal protein uS19.</text>
</comment>
<dbReference type="PANTHER" id="PTHR33692:SF1">
    <property type="entry name" value="RIBOSOME MATURATION FACTOR RIMM"/>
    <property type="match status" value="1"/>
</dbReference>
<keyword evidence="4 5" id="KW-0143">Chaperone</keyword>
<dbReference type="Pfam" id="PF24986">
    <property type="entry name" value="PRC_RimM"/>
    <property type="match status" value="1"/>
</dbReference>
<dbReference type="Proteomes" id="UP000233419">
    <property type="component" value="Chromosome"/>
</dbReference>
<dbReference type="Gene3D" id="2.40.30.60">
    <property type="entry name" value="RimM"/>
    <property type="match status" value="1"/>
</dbReference>
<dbReference type="InterPro" id="IPR002676">
    <property type="entry name" value="RimM_N"/>
</dbReference>
<evidence type="ECO:0000259" key="6">
    <source>
        <dbReference type="Pfam" id="PF01782"/>
    </source>
</evidence>
<keyword evidence="1 5" id="KW-0963">Cytoplasm</keyword>
<comment type="subcellular location">
    <subcellularLocation>
        <location evidence="5">Cytoplasm</location>
    </subcellularLocation>
</comment>
<dbReference type="GO" id="GO:0005840">
    <property type="term" value="C:ribosome"/>
    <property type="evidence" value="ECO:0007669"/>
    <property type="project" value="InterPro"/>
</dbReference>
<keyword evidence="3 5" id="KW-0698">rRNA processing</keyword>